<evidence type="ECO:0000313" key="1">
    <source>
        <dbReference type="EMBL" id="JAH90377.1"/>
    </source>
</evidence>
<sequence>MWLTSHSKKKLTKAVIQKEHLNMSYLLHFVLLRFLECVKHMYNNNTLICYSLNNGFDF</sequence>
<name>A0A0E9WJ56_ANGAN</name>
<accession>A0A0E9WJ56</accession>
<dbReference type="AlphaFoldDB" id="A0A0E9WJ56"/>
<reference evidence="1" key="1">
    <citation type="submission" date="2014-11" db="EMBL/GenBank/DDBJ databases">
        <authorList>
            <person name="Amaro Gonzalez C."/>
        </authorList>
    </citation>
    <scope>NUCLEOTIDE SEQUENCE</scope>
</reference>
<organism evidence="1">
    <name type="scientific">Anguilla anguilla</name>
    <name type="common">European freshwater eel</name>
    <name type="synonym">Muraena anguilla</name>
    <dbReference type="NCBI Taxonomy" id="7936"/>
    <lineage>
        <taxon>Eukaryota</taxon>
        <taxon>Metazoa</taxon>
        <taxon>Chordata</taxon>
        <taxon>Craniata</taxon>
        <taxon>Vertebrata</taxon>
        <taxon>Euteleostomi</taxon>
        <taxon>Actinopterygii</taxon>
        <taxon>Neopterygii</taxon>
        <taxon>Teleostei</taxon>
        <taxon>Anguilliformes</taxon>
        <taxon>Anguillidae</taxon>
        <taxon>Anguilla</taxon>
    </lineage>
</organism>
<dbReference type="EMBL" id="GBXM01018200">
    <property type="protein sequence ID" value="JAH90377.1"/>
    <property type="molecule type" value="Transcribed_RNA"/>
</dbReference>
<protein>
    <submittedName>
        <fullName evidence="1">Uncharacterized protein</fullName>
    </submittedName>
</protein>
<proteinExistence type="predicted"/>
<reference evidence="1" key="2">
    <citation type="journal article" date="2015" name="Fish Shellfish Immunol.">
        <title>Early steps in the European eel (Anguilla anguilla)-Vibrio vulnificus interaction in the gills: Role of the RtxA13 toxin.</title>
        <authorList>
            <person name="Callol A."/>
            <person name="Pajuelo D."/>
            <person name="Ebbesson L."/>
            <person name="Teles M."/>
            <person name="MacKenzie S."/>
            <person name="Amaro C."/>
        </authorList>
    </citation>
    <scope>NUCLEOTIDE SEQUENCE</scope>
</reference>